<protein>
    <recommendedName>
        <fullName evidence="1">DUF6438 domain-containing protein</fullName>
    </recommendedName>
</protein>
<evidence type="ECO:0000313" key="2">
    <source>
        <dbReference type="EMBL" id="MBB4859293.1"/>
    </source>
</evidence>
<evidence type="ECO:0000313" key="3">
    <source>
        <dbReference type="Proteomes" id="UP000555448"/>
    </source>
</evidence>
<reference evidence="2 3" key="1">
    <citation type="submission" date="2020-08" db="EMBL/GenBank/DDBJ databases">
        <title>Functional genomics of gut bacteria from endangered species of beetles.</title>
        <authorList>
            <person name="Carlos-Shanley C."/>
        </authorList>
    </citation>
    <scope>NUCLEOTIDE SEQUENCE [LARGE SCALE GENOMIC DNA]</scope>
    <source>
        <strain evidence="2 3">S00245</strain>
    </source>
</reference>
<comment type="caution">
    <text evidence="2">The sequence shown here is derived from an EMBL/GenBank/DDBJ whole genome shotgun (WGS) entry which is preliminary data.</text>
</comment>
<proteinExistence type="predicted"/>
<dbReference type="AlphaFoldDB" id="A0A7W7KC08"/>
<name>A0A7W7KC08_9SPHN</name>
<keyword evidence="3" id="KW-1185">Reference proteome</keyword>
<accession>A0A7W7KC08</accession>
<evidence type="ECO:0000259" key="1">
    <source>
        <dbReference type="Pfam" id="PF20033"/>
    </source>
</evidence>
<dbReference type="EMBL" id="JACHLR010000010">
    <property type="protein sequence ID" value="MBB4859293.1"/>
    <property type="molecule type" value="Genomic_DNA"/>
</dbReference>
<dbReference type="InterPro" id="IPR045497">
    <property type="entry name" value="DUF6438"/>
</dbReference>
<dbReference type="Pfam" id="PF20033">
    <property type="entry name" value="DUF6438"/>
    <property type="match status" value="1"/>
</dbReference>
<sequence length="150" mass="15812">MRSVTDAPSPNGDIISIAVGPCFGFCPVYLSEISPSGTVVFVGERHTAVIGERRREAGAAAYRALSADLAAYRPADGATQRVECDAAISDTSTYTITWRATDGREAVATHQSRCSGGPGQKLDEVLKSVPDRLGIASWAKQITRPSASRG</sequence>
<dbReference type="Proteomes" id="UP000555448">
    <property type="component" value="Unassembled WGS sequence"/>
</dbReference>
<gene>
    <name evidence="2" type="ORF">HNO88_002622</name>
</gene>
<feature type="domain" description="DUF6438" evidence="1">
    <location>
        <begin position="14"/>
        <end position="127"/>
    </location>
</feature>
<organism evidence="2 3">
    <name type="scientific">Novosphingobium chloroacetimidivorans</name>
    <dbReference type="NCBI Taxonomy" id="1428314"/>
    <lineage>
        <taxon>Bacteria</taxon>
        <taxon>Pseudomonadati</taxon>
        <taxon>Pseudomonadota</taxon>
        <taxon>Alphaproteobacteria</taxon>
        <taxon>Sphingomonadales</taxon>
        <taxon>Sphingomonadaceae</taxon>
        <taxon>Novosphingobium</taxon>
    </lineage>
</organism>
<dbReference type="RefSeq" id="WP_184245841.1">
    <property type="nucleotide sequence ID" value="NZ_JACHLR010000010.1"/>
</dbReference>